<dbReference type="EMBL" id="JAINUF010000003">
    <property type="protein sequence ID" value="KAJ8371117.1"/>
    <property type="molecule type" value="Genomic_DNA"/>
</dbReference>
<comment type="caution">
    <text evidence="2">The sequence shown here is derived from an EMBL/GenBank/DDBJ whole genome shotgun (WGS) entry which is preliminary data.</text>
</comment>
<accession>A0A9Q1J7D2</accession>
<evidence type="ECO:0000313" key="3">
    <source>
        <dbReference type="Proteomes" id="UP001152622"/>
    </source>
</evidence>
<name>A0A9Q1J7D2_SYNKA</name>
<evidence type="ECO:0000256" key="1">
    <source>
        <dbReference type="SAM" id="MobiDB-lite"/>
    </source>
</evidence>
<gene>
    <name evidence="2" type="ORF">SKAU_G00111450</name>
</gene>
<keyword evidence="3" id="KW-1185">Reference proteome</keyword>
<reference evidence="2" key="1">
    <citation type="journal article" date="2023" name="Science">
        <title>Genome structures resolve the early diversification of teleost fishes.</title>
        <authorList>
            <person name="Parey E."/>
            <person name="Louis A."/>
            <person name="Montfort J."/>
            <person name="Bouchez O."/>
            <person name="Roques C."/>
            <person name="Iampietro C."/>
            <person name="Lluch J."/>
            <person name="Castinel A."/>
            <person name="Donnadieu C."/>
            <person name="Desvignes T."/>
            <person name="Floi Bucao C."/>
            <person name="Jouanno E."/>
            <person name="Wen M."/>
            <person name="Mejri S."/>
            <person name="Dirks R."/>
            <person name="Jansen H."/>
            <person name="Henkel C."/>
            <person name="Chen W.J."/>
            <person name="Zahm M."/>
            <person name="Cabau C."/>
            <person name="Klopp C."/>
            <person name="Thompson A.W."/>
            <person name="Robinson-Rechavi M."/>
            <person name="Braasch I."/>
            <person name="Lecointre G."/>
            <person name="Bobe J."/>
            <person name="Postlethwait J.H."/>
            <person name="Berthelot C."/>
            <person name="Roest Crollius H."/>
            <person name="Guiguen Y."/>
        </authorList>
    </citation>
    <scope>NUCLEOTIDE SEQUENCE</scope>
    <source>
        <strain evidence="2">WJC10195</strain>
    </source>
</reference>
<protein>
    <submittedName>
        <fullName evidence="2">Uncharacterized protein</fullName>
    </submittedName>
</protein>
<feature type="region of interest" description="Disordered" evidence="1">
    <location>
        <begin position="1"/>
        <end position="89"/>
    </location>
</feature>
<dbReference type="AlphaFoldDB" id="A0A9Q1J7D2"/>
<evidence type="ECO:0000313" key="2">
    <source>
        <dbReference type="EMBL" id="KAJ8371117.1"/>
    </source>
</evidence>
<feature type="compositionally biased region" description="Polar residues" evidence="1">
    <location>
        <begin position="53"/>
        <end position="81"/>
    </location>
</feature>
<sequence>MAQHRELNPANRRRPGQPARWRERRESAQSCELRLGGARRDRRQGSGTGKVSRANQESGLPVGRSQSSWRPKSTLRSSSSRAVEDESMRLRRSPLRSVLMLPPSALEPCQGWGAERGGALINISPIHAGQSPHLGTGPILCFLFQKVSIQPLPPHATRWCLSHLEPLPPLMRPAPAKGSLRGGRGGGVDPQTPPPSLLH</sequence>
<organism evidence="2 3">
    <name type="scientific">Synaphobranchus kaupii</name>
    <name type="common">Kaup's arrowtooth eel</name>
    <dbReference type="NCBI Taxonomy" id="118154"/>
    <lineage>
        <taxon>Eukaryota</taxon>
        <taxon>Metazoa</taxon>
        <taxon>Chordata</taxon>
        <taxon>Craniata</taxon>
        <taxon>Vertebrata</taxon>
        <taxon>Euteleostomi</taxon>
        <taxon>Actinopterygii</taxon>
        <taxon>Neopterygii</taxon>
        <taxon>Teleostei</taxon>
        <taxon>Anguilliformes</taxon>
        <taxon>Synaphobranchidae</taxon>
        <taxon>Synaphobranchus</taxon>
    </lineage>
</organism>
<dbReference type="Proteomes" id="UP001152622">
    <property type="component" value="Chromosome 3"/>
</dbReference>
<feature type="region of interest" description="Disordered" evidence="1">
    <location>
        <begin position="172"/>
        <end position="199"/>
    </location>
</feature>
<proteinExistence type="predicted"/>